<keyword evidence="3" id="KW-1185">Reference proteome</keyword>
<dbReference type="InterPro" id="IPR016181">
    <property type="entry name" value="Acyl_CoA_acyltransferase"/>
</dbReference>
<feature type="domain" description="N-acetyltransferase" evidence="1">
    <location>
        <begin position="2"/>
        <end position="151"/>
    </location>
</feature>
<accession>A0A399RRU2</accession>
<evidence type="ECO:0000313" key="2">
    <source>
        <dbReference type="EMBL" id="RIJ32617.1"/>
    </source>
</evidence>
<reference evidence="2 3" key="1">
    <citation type="submission" date="2018-08" db="EMBL/GenBank/DDBJ databases">
        <title>Henriciella mobilis sp. nov., isolated from seawater.</title>
        <authorList>
            <person name="Cheng H."/>
            <person name="Wu Y.-H."/>
            <person name="Xu X.-W."/>
            <person name="Guo L.-L."/>
        </authorList>
    </citation>
    <scope>NUCLEOTIDE SEQUENCE [LARGE SCALE GENOMIC DNA]</scope>
    <source>
        <strain evidence="2 3">JN25</strain>
    </source>
</reference>
<dbReference type="SUPFAM" id="SSF55729">
    <property type="entry name" value="Acyl-CoA N-acyltransferases (Nat)"/>
    <property type="match status" value="1"/>
</dbReference>
<dbReference type="PROSITE" id="PS51186">
    <property type="entry name" value="GNAT"/>
    <property type="match status" value="1"/>
</dbReference>
<dbReference type="InterPro" id="IPR000182">
    <property type="entry name" value="GNAT_dom"/>
</dbReference>
<dbReference type="OrthoDB" id="8180898at2"/>
<evidence type="ECO:0000259" key="1">
    <source>
        <dbReference type="PROSITE" id="PS51186"/>
    </source>
</evidence>
<dbReference type="AlphaFoldDB" id="A0A399RRU2"/>
<evidence type="ECO:0000313" key="3">
    <source>
        <dbReference type="Proteomes" id="UP000266385"/>
    </source>
</evidence>
<organism evidence="2 3">
    <name type="scientific">Henriciella mobilis</name>
    <dbReference type="NCBI Taxonomy" id="2305467"/>
    <lineage>
        <taxon>Bacteria</taxon>
        <taxon>Pseudomonadati</taxon>
        <taxon>Pseudomonadota</taxon>
        <taxon>Alphaproteobacteria</taxon>
        <taxon>Hyphomonadales</taxon>
        <taxon>Hyphomonadaceae</taxon>
        <taxon>Henriciella</taxon>
    </lineage>
</organism>
<dbReference type="Proteomes" id="UP000266385">
    <property type="component" value="Unassembled WGS sequence"/>
</dbReference>
<comment type="caution">
    <text evidence="2">The sequence shown here is derived from an EMBL/GenBank/DDBJ whole genome shotgun (WGS) entry which is preliminary data.</text>
</comment>
<protein>
    <recommendedName>
        <fullName evidence="1">N-acetyltransferase domain-containing protein</fullName>
    </recommendedName>
</protein>
<name>A0A399RRU2_9PROT</name>
<dbReference type="GO" id="GO:0016747">
    <property type="term" value="F:acyltransferase activity, transferring groups other than amino-acyl groups"/>
    <property type="evidence" value="ECO:0007669"/>
    <property type="project" value="InterPro"/>
</dbReference>
<dbReference type="EMBL" id="QWFX01000005">
    <property type="protein sequence ID" value="RIJ32617.1"/>
    <property type="molecule type" value="Genomic_DNA"/>
</dbReference>
<dbReference type="RefSeq" id="WP_119374698.1">
    <property type="nucleotide sequence ID" value="NZ_QWFX01000005.1"/>
</dbReference>
<sequence length="391" mass="42565">MISIRAVRPGDVSAIAKLVKSAGFPVRSAESWHWALFENPEQGDIAPALVAERRNTLVAMIGLQARRFHVNGRLQTAICGHTFISGPDGRGAGFALARRALQTHGGSAIYTLNNNAIAGDFHKRIGLTAWLGPQGRERIEWPIHSMTMVAGHVMTRLARDEVLYDWLSRREFFGGAPRTLERALPGRGNILPLDPLRRGDGELIEEFNTAAHMGSRAVPDRSASVYAYQMADPDAPGRIALLGLEGKDGLDGLIQLAITKPNSFEPAELEIIDLAVRPGVDPAIALPPMINAAKAVARNARLSRLKLPFSSRFEEVCYSGTGLRFVRNSNYDPAHAAFEPSSAGLQADWSPSGFEGDLFFALRIPPASTRSKIRPAAEEKFHGAAWERQAP</sequence>
<gene>
    <name evidence="2" type="ORF">D1223_01825</name>
</gene>
<dbReference type="Gene3D" id="3.40.630.30">
    <property type="match status" value="1"/>
</dbReference>
<proteinExistence type="predicted"/>